<keyword evidence="2" id="KW-1185">Reference proteome</keyword>
<dbReference type="EMBL" id="CP098755">
    <property type="protein sequence ID" value="USG65194.1"/>
    <property type="molecule type" value="Genomic_DNA"/>
</dbReference>
<dbReference type="Proteomes" id="UP001056500">
    <property type="component" value="Chromosome"/>
</dbReference>
<dbReference type="Pfam" id="PF05866">
    <property type="entry name" value="RusA"/>
    <property type="match status" value="1"/>
</dbReference>
<organism evidence="1 2">
    <name type="scientific">Brevibacillus ruminantium</name>
    <dbReference type="NCBI Taxonomy" id="2950604"/>
    <lineage>
        <taxon>Bacteria</taxon>
        <taxon>Bacillati</taxon>
        <taxon>Bacillota</taxon>
        <taxon>Bacilli</taxon>
        <taxon>Bacillales</taxon>
        <taxon>Paenibacillaceae</taxon>
        <taxon>Brevibacillus</taxon>
    </lineage>
</organism>
<dbReference type="SUPFAM" id="SSF103084">
    <property type="entry name" value="Holliday junction resolvase RusA"/>
    <property type="match status" value="1"/>
</dbReference>
<reference evidence="1" key="1">
    <citation type="submission" date="2022-06" db="EMBL/GenBank/DDBJ databases">
        <title>Genome sequencing of Brevibacillus sp. BB3-R1.</title>
        <authorList>
            <person name="Heo J."/>
            <person name="Lee D."/>
            <person name="Won M."/>
            <person name="Han B.-H."/>
            <person name="Hong S.-B."/>
            <person name="Kwon S.-W."/>
        </authorList>
    </citation>
    <scope>NUCLEOTIDE SEQUENCE</scope>
    <source>
        <strain evidence="1">BB3-R1</strain>
    </source>
</reference>
<sequence>MNELRIVIPGNPPTVNHVYRNVAINRRITTADGQKWRQNVQAIASRAIATQGWKMSSEEKLVGEVMIYWPTRRKRDVENVGKLLWDALEGIVYENDRWLLPRYMDFSVDKHNPRVEIKFYRLEETADVHCL</sequence>
<proteinExistence type="predicted"/>
<accession>A0ABY4WIL9</accession>
<dbReference type="InterPro" id="IPR008822">
    <property type="entry name" value="Endonuclease_RusA-like"/>
</dbReference>
<protein>
    <submittedName>
        <fullName evidence="1">RusA family crossover junction endodeoxyribonuclease</fullName>
    </submittedName>
</protein>
<dbReference type="InterPro" id="IPR036614">
    <property type="entry name" value="RusA-like_sf"/>
</dbReference>
<dbReference type="Gene3D" id="3.30.1330.70">
    <property type="entry name" value="Holliday junction resolvase RusA"/>
    <property type="match status" value="1"/>
</dbReference>
<evidence type="ECO:0000313" key="1">
    <source>
        <dbReference type="EMBL" id="USG65194.1"/>
    </source>
</evidence>
<dbReference type="RefSeq" id="WP_251872289.1">
    <property type="nucleotide sequence ID" value="NZ_CP098755.1"/>
</dbReference>
<gene>
    <name evidence="1" type="ORF">NDK47_24230</name>
</gene>
<name>A0ABY4WIL9_9BACL</name>
<evidence type="ECO:0000313" key="2">
    <source>
        <dbReference type="Proteomes" id="UP001056500"/>
    </source>
</evidence>